<dbReference type="EMBL" id="ML994734">
    <property type="protein sequence ID" value="KAF2175410.1"/>
    <property type="molecule type" value="Genomic_DNA"/>
</dbReference>
<sequence length="74" mass="9186">VIKINKIRKQEKREKIVLKLIKRKIQRYKTGKIIVYYNIISKVKRFIEVLDYNIYYYNTIKKNSMLKEFIKESK</sequence>
<reference evidence="1" key="1">
    <citation type="journal article" date="2020" name="Stud. Mycol.">
        <title>101 Dothideomycetes genomes: a test case for predicting lifestyles and emergence of pathogens.</title>
        <authorList>
            <person name="Haridas S."/>
            <person name="Albert R."/>
            <person name="Binder M."/>
            <person name="Bloem J."/>
            <person name="Labutti K."/>
            <person name="Salamov A."/>
            <person name="Andreopoulos B."/>
            <person name="Baker S."/>
            <person name="Barry K."/>
            <person name="Bills G."/>
            <person name="Bluhm B."/>
            <person name="Cannon C."/>
            <person name="Castanera R."/>
            <person name="Culley D."/>
            <person name="Daum C."/>
            <person name="Ezra D."/>
            <person name="Gonzalez J."/>
            <person name="Henrissat B."/>
            <person name="Kuo A."/>
            <person name="Liang C."/>
            <person name="Lipzen A."/>
            <person name="Lutzoni F."/>
            <person name="Magnuson J."/>
            <person name="Mondo S."/>
            <person name="Nolan M."/>
            <person name="Ohm R."/>
            <person name="Pangilinan J."/>
            <person name="Park H.-J."/>
            <person name="Ramirez L."/>
            <person name="Alfaro M."/>
            <person name="Sun H."/>
            <person name="Tritt A."/>
            <person name="Yoshinaga Y."/>
            <person name="Zwiers L.-H."/>
            <person name="Turgeon B."/>
            <person name="Goodwin S."/>
            <person name="Spatafora J."/>
            <person name="Crous P."/>
            <person name="Grigoriev I."/>
        </authorList>
    </citation>
    <scope>NUCLEOTIDE SEQUENCE</scope>
    <source>
        <strain evidence="1">CBS 207.26</strain>
    </source>
</reference>
<organism evidence="1 2">
    <name type="scientific">Zopfia rhizophila CBS 207.26</name>
    <dbReference type="NCBI Taxonomy" id="1314779"/>
    <lineage>
        <taxon>Eukaryota</taxon>
        <taxon>Fungi</taxon>
        <taxon>Dikarya</taxon>
        <taxon>Ascomycota</taxon>
        <taxon>Pezizomycotina</taxon>
        <taxon>Dothideomycetes</taxon>
        <taxon>Dothideomycetes incertae sedis</taxon>
        <taxon>Zopfiaceae</taxon>
        <taxon>Zopfia</taxon>
    </lineage>
</organism>
<protein>
    <submittedName>
        <fullName evidence="1">Uncharacterized protein</fullName>
    </submittedName>
</protein>
<keyword evidence="2" id="KW-1185">Reference proteome</keyword>
<evidence type="ECO:0000313" key="1">
    <source>
        <dbReference type="EMBL" id="KAF2175410.1"/>
    </source>
</evidence>
<dbReference type="AlphaFoldDB" id="A0A6A6DBS3"/>
<feature type="non-terminal residue" evidence="1">
    <location>
        <position position="1"/>
    </location>
</feature>
<name>A0A6A6DBS3_9PEZI</name>
<gene>
    <name evidence="1" type="ORF">K469DRAFT_610903</name>
</gene>
<accession>A0A6A6DBS3</accession>
<evidence type="ECO:0000313" key="2">
    <source>
        <dbReference type="Proteomes" id="UP000800200"/>
    </source>
</evidence>
<proteinExistence type="predicted"/>
<dbReference type="Proteomes" id="UP000800200">
    <property type="component" value="Unassembled WGS sequence"/>
</dbReference>